<feature type="compositionally biased region" description="Polar residues" evidence="1">
    <location>
        <begin position="116"/>
        <end position="126"/>
    </location>
</feature>
<feature type="region of interest" description="Disordered" evidence="1">
    <location>
        <begin position="80"/>
        <end position="151"/>
    </location>
</feature>
<dbReference type="EMBL" id="KL142404">
    <property type="protein sequence ID" value="KDR69082.1"/>
    <property type="molecule type" value="Genomic_DNA"/>
</dbReference>
<evidence type="ECO:0000313" key="3">
    <source>
        <dbReference type="Proteomes" id="UP000027222"/>
    </source>
</evidence>
<dbReference type="AlphaFoldDB" id="A0A067SGE0"/>
<organism evidence="2 3">
    <name type="scientific">Galerina marginata (strain CBS 339.88)</name>
    <dbReference type="NCBI Taxonomy" id="685588"/>
    <lineage>
        <taxon>Eukaryota</taxon>
        <taxon>Fungi</taxon>
        <taxon>Dikarya</taxon>
        <taxon>Basidiomycota</taxon>
        <taxon>Agaricomycotina</taxon>
        <taxon>Agaricomycetes</taxon>
        <taxon>Agaricomycetidae</taxon>
        <taxon>Agaricales</taxon>
        <taxon>Agaricineae</taxon>
        <taxon>Strophariaceae</taxon>
        <taxon>Galerina</taxon>
    </lineage>
</organism>
<proteinExistence type="predicted"/>
<feature type="compositionally biased region" description="Basic residues" evidence="1">
    <location>
        <begin position="91"/>
        <end position="105"/>
    </location>
</feature>
<keyword evidence="3" id="KW-1185">Reference proteome</keyword>
<dbReference type="HOGENOM" id="CLU_1731608_0_0_1"/>
<gene>
    <name evidence="2" type="ORF">GALMADRAFT_933989</name>
</gene>
<name>A0A067SGE0_GALM3</name>
<evidence type="ECO:0000256" key="1">
    <source>
        <dbReference type="SAM" id="MobiDB-lite"/>
    </source>
</evidence>
<reference evidence="3" key="1">
    <citation type="journal article" date="2014" name="Proc. Natl. Acad. Sci. U.S.A.">
        <title>Extensive sampling of basidiomycete genomes demonstrates inadequacy of the white-rot/brown-rot paradigm for wood decay fungi.</title>
        <authorList>
            <person name="Riley R."/>
            <person name="Salamov A.A."/>
            <person name="Brown D.W."/>
            <person name="Nagy L.G."/>
            <person name="Floudas D."/>
            <person name="Held B.W."/>
            <person name="Levasseur A."/>
            <person name="Lombard V."/>
            <person name="Morin E."/>
            <person name="Otillar R."/>
            <person name="Lindquist E.A."/>
            <person name="Sun H."/>
            <person name="LaButti K.M."/>
            <person name="Schmutz J."/>
            <person name="Jabbour D."/>
            <person name="Luo H."/>
            <person name="Baker S.E."/>
            <person name="Pisabarro A.G."/>
            <person name="Walton J.D."/>
            <person name="Blanchette R.A."/>
            <person name="Henrissat B."/>
            <person name="Martin F."/>
            <person name="Cullen D."/>
            <person name="Hibbett D.S."/>
            <person name="Grigoriev I.V."/>
        </authorList>
    </citation>
    <scope>NUCLEOTIDE SEQUENCE [LARGE SCALE GENOMIC DNA]</scope>
    <source>
        <strain evidence="3">CBS 339.88</strain>
    </source>
</reference>
<sequence length="151" mass="17251">MRENEMHRERLVAEASLSFDAGPDVVWAVLVGTRSSAIVLLEGLFLREQVWGIRQRWISSYPHDHKAYPNFQHARERELEEDMAMLPSPCRPRHHCPERQRRRPTHPSSPPRRSTAFVTSRSTMGSGVSRRRRSAKLTRASPEAANGAETA</sequence>
<protein>
    <submittedName>
        <fullName evidence="2">Uncharacterized protein</fullName>
    </submittedName>
</protein>
<accession>A0A067SGE0</accession>
<dbReference type="Proteomes" id="UP000027222">
    <property type="component" value="Unassembled WGS sequence"/>
</dbReference>
<evidence type="ECO:0000313" key="2">
    <source>
        <dbReference type="EMBL" id="KDR69082.1"/>
    </source>
</evidence>